<accession>A0A2S6IG05</accession>
<keyword evidence="2" id="KW-1185">Reference proteome</keyword>
<gene>
    <name evidence="1" type="ORF">CLV92_11144</name>
</gene>
<proteinExistence type="predicted"/>
<dbReference type="Proteomes" id="UP000239485">
    <property type="component" value="Unassembled WGS sequence"/>
</dbReference>
<comment type="caution">
    <text evidence="1">The sequence shown here is derived from an EMBL/GenBank/DDBJ whole genome shotgun (WGS) entry which is preliminary data.</text>
</comment>
<evidence type="ECO:0000313" key="1">
    <source>
        <dbReference type="EMBL" id="PPK93127.1"/>
    </source>
</evidence>
<dbReference type="EMBL" id="PTJD01000011">
    <property type="protein sequence ID" value="PPK93127.1"/>
    <property type="molecule type" value="Genomic_DNA"/>
</dbReference>
<evidence type="ECO:0000313" key="2">
    <source>
        <dbReference type="Proteomes" id="UP000239485"/>
    </source>
</evidence>
<reference evidence="1 2" key="1">
    <citation type="submission" date="2018-02" db="EMBL/GenBank/DDBJ databases">
        <title>Genomic Encyclopedia of Archaeal and Bacterial Type Strains, Phase II (KMG-II): from individual species to whole genera.</title>
        <authorList>
            <person name="Goeker M."/>
        </authorList>
    </citation>
    <scope>NUCLEOTIDE SEQUENCE [LARGE SCALE GENOMIC DNA]</scope>
    <source>
        <strain evidence="1 2">DSM 22857</strain>
    </source>
</reference>
<sequence>MHYSLVSSPVLGFDLVRLPCGDAVAGVLLHALACSPRDLEVLAARHDGPARERAWDRVREITETVPRMDEVLSQVANGLVEGDFDDAVTGPRVESGVVRVLQASTVADADALVRLVHHDILDWTWTQHDGGVGLRTEVASHAGEVLADAAVSAYLGQWLPADLRRTLVAPYLTAVKDLPPLSRRPSALGHAQAGAVELLERLAAMDAEDRACLRAAAQAVRASGGEWASAVHDASWAVHLSDRVRTAAEAQMLAVRAFRAGGLDAGDGASGVWNVVSGALHAEVVADLLGGESRERLMRPWEAAFPPVPPAPPQLG</sequence>
<dbReference type="AlphaFoldDB" id="A0A2S6IG05"/>
<name>A0A2S6IG05_9ACTN</name>
<organism evidence="1 2">
    <name type="scientific">Kineococcus xinjiangensis</name>
    <dbReference type="NCBI Taxonomy" id="512762"/>
    <lineage>
        <taxon>Bacteria</taxon>
        <taxon>Bacillati</taxon>
        <taxon>Actinomycetota</taxon>
        <taxon>Actinomycetes</taxon>
        <taxon>Kineosporiales</taxon>
        <taxon>Kineosporiaceae</taxon>
        <taxon>Kineococcus</taxon>
    </lineage>
</organism>
<protein>
    <submittedName>
        <fullName evidence="1">Uncharacterized protein</fullName>
    </submittedName>
</protein>